<organism evidence="1 2">
    <name type="scientific">Lepeophtheirus salmonis</name>
    <name type="common">Salmon louse</name>
    <name type="synonym">Caligus salmonis</name>
    <dbReference type="NCBI Taxonomy" id="72036"/>
    <lineage>
        <taxon>Eukaryota</taxon>
        <taxon>Metazoa</taxon>
        <taxon>Ecdysozoa</taxon>
        <taxon>Arthropoda</taxon>
        <taxon>Crustacea</taxon>
        <taxon>Multicrustacea</taxon>
        <taxon>Hexanauplia</taxon>
        <taxon>Copepoda</taxon>
        <taxon>Siphonostomatoida</taxon>
        <taxon>Caligidae</taxon>
        <taxon>Lepeophtheirus</taxon>
    </lineage>
</organism>
<dbReference type="AlphaFoldDB" id="A0A7R8CQP3"/>
<dbReference type="Proteomes" id="UP000675881">
    <property type="component" value="Chromosome 3"/>
</dbReference>
<dbReference type="InterPro" id="IPR016186">
    <property type="entry name" value="C-type_lectin-like/link_sf"/>
</dbReference>
<dbReference type="SUPFAM" id="SSF56436">
    <property type="entry name" value="C-type lectin-like"/>
    <property type="match status" value="1"/>
</dbReference>
<dbReference type="SMART" id="SM00034">
    <property type="entry name" value="CLECT"/>
    <property type="match status" value="1"/>
</dbReference>
<dbReference type="Gene3D" id="3.10.100.10">
    <property type="entry name" value="Mannose-Binding Protein A, subunit A"/>
    <property type="match status" value="1"/>
</dbReference>
<protein>
    <submittedName>
        <fullName evidence="1">LAYN</fullName>
    </submittedName>
</protein>
<dbReference type="OrthoDB" id="7962197at2759"/>
<dbReference type="Pfam" id="PF00059">
    <property type="entry name" value="Lectin_C"/>
    <property type="match status" value="1"/>
</dbReference>
<dbReference type="PROSITE" id="PS50948">
    <property type="entry name" value="PAN"/>
    <property type="match status" value="1"/>
</dbReference>
<dbReference type="CDD" id="cd00037">
    <property type="entry name" value="CLECT"/>
    <property type="match status" value="1"/>
</dbReference>
<evidence type="ECO:0000313" key="1">
    <source>
        <dbReference type="EMBL" id="CAF2895007.1"/>
    </source>
</evidence>
<dbReference type="EMBL" id="HG994582">
    <property type="protein sequence ID" value="CAF2895007.1"/>
    <property type="molecule type" value="Genomic_DNA"/>
</dbReference>
<keyword evidence="2" id="KW-1185">Reference proteome</keyword>
<evidence type="ECO:0000313" key="2">
    <source>
        <dbReference type="Proteomes" id="UP000675881"/>
    </source>
</evidence>
<name>A0A7R8CQP3_LEPSM</name>
<gene>
    <name evidence="1" type="ORF">LSAA_7209</name>
</gene>
<dbReference type="InterPro" id="IPR003609">
    <property type="entry name" value="Pan_app"/>
</dbReference>
<dbReference type="InterPro" id="IPR001304">
    <property type="entry name" value="C-type_lectin-like"/>
</dbReference>
<dbReference type="PROSITE" id="PS50041">
    <property type="entry name" value="C_TYPE_LECTIN_2"/>
    <property type="match status" value="1"/>
</dbReference>
<proteinExistence type="predicted"/>
<reference evidence="1" key="1">
    <citation type="submission" date="2021-02" db="EMBL/GenBank/DDBJ databases">
        <authorList>
            <person name="Bekaert M."/>
        </authorList>
    </citation>
    <scope>NUCLEOTIDE SEQUENCE</scope>
    <source>
        <strain evidence="1">IoA-00</strain>
    </source>
</reference>
<dbReference type="InterPro" id="IPR016187">
    <property type="entry name" value="CTDL_fold"/>
</dbReference>
<dbReference type="Gene3D" id="3.50.4.10">
    <property type="entry name" value="Hepatocyte Growth Factor"/>
    <property type="match status" value="1"/>
</dbReference>
<sequence length="636" mass="72196">MIVSMVLPSFLFHRNNANIYHVMGYERASIASANLLDVLCSWDITPRSPERPNLYLVTTSGPSLHNPNPLPIRVVEPGFITPAGYHSKFSFHFNDSVKGDWFKALEYCKSLKSEMVEVQSKEDALFLRSYVKNIGDFDWWLGLRRTQSCRCTRSNSKKTTQPIHISSQINSTSILLIHCPSKNDKICDPFFVPWVWIGSETNLGSFIDWYYHEPKRNRFCAVLRRDFKFTWASDFCNASKSPRGHQISPICMKPVQDTPKVKSSTSFTPLRDETHCFDNNVIYRGAILRKSIQFVPNARRCSMICRGGVKGCKYWIWRGDLISRLCSVAGKMINCRASSHSKDGPCYVSYNTELIKSEIIDVKNGIMSPQDCLDHCKHIKPLCRSFSWTKGSESKSNCTLSSSIAEDGSRVFAFRLGGITGVYARDECFGVSEDKSQCTCKSFDYDYYGDRSNEEEGKDGGIAKGCAPLREFAFCPIVNPGTEASHDGPIFELIESEACIEMGVRYSDGQIIATRDHVKSAAEKCRMLCVEDCKYWSWFKGTFKCILRSEWEFYKERFNYAVSGNTIGPCHNTLSLSSLKRCACLPLDEEDSKKRVKLGKSIYENVNTETETCMNMLVLKCGPQLSIQTFIPRKIH</sequence>
<accession>A0A7R8CQP3</accession>